<evidence type="ECO:0000256" key="4">
    <source>
        <dbReference type="ARBA" id="ARBA00022840"/>
    </source>
</evidence>
<evidence type="ECO:0000256" key="5">
    <source>
        <dbReference type="ARBA" id="ARBA00022884"/>
    </source>
</evidence>
<dbReference type="GO" id="GO:0003724">
    <property type="term" value="F:RNA helicase activity"/>
    <property type="evidence" value="ECO:0007669"/>
    <property type="project" value="UniProtKB-EC"/>
</dbReference>
<dbReference type="PROSITE" id="PS00039">
    <property type="entry name" value="DEAD_ATP_HELICASE"/>
    <property type="match status" value="1"/>
</dbReference>
<dbReference type="Gene3D" id="3.40.50.300">
    <property type="entry name" value="P-loop containing nucleotide triphosphate hydrolases"/>
    <property type="match status" value="2"/>
</dbReference>
<feature type="domain" description="Helicase ATP-binding" evidence="9">
    <location>
        <begin position="112"/>
        <end position="299"/>
    </location>
</feature>
<keyword evidence="1 6" id="KW-0547">Nucleotide-binding</keyword>
<dbReference type="STRING" id="983967.A0A1E4SUD8"/>
<feature type="region of interest" description="Disordered" evidence="8">
    <location>
        <begin position="1"/>
        <end position="37"/>
    </location>
</feature>
<comment type="catalytic activity">
    <reaction evidence="7">
        <text>ATP + H2O = ADP + phosphate + H(+)</text>
        <dbReference type="Rhea" id="RHEA:13065"/>
        <dbReference type="ChEBI" id="CHEBI:15377"/>
        <dbReference type="ChEBI" id="CHEBI:15378"/>
        <dbReference type="ChEBI" id="CHEBI:30616"/>
        <dbReference type="ChEBI" id="CHEBI:43474"/>
        <dbReference type="ChEBI" id="CHEBI:456216"/>
        <dbReference type="EC" id="3.6.4.13"/>
    </reaction>
</comment>
<comment type="function">
    <text evidence="7">RNA helicase.</text>
</comment>
<evidence type="ECO:0000313" key="13">
    <source>
        <dbReference type="Proteomes" id="UP000094801"/>
    </source>
</evidence>
<keyword evidence="4 6" id="KW-0067">ATP-binding</keyword>
<dbReference type="SMART" id="SM00487">
    <property type="entry name" value="DEXDc"/>
    <property type="match status" value="1"/>
</dbReference>
<keyword evidence="2 6" id="KW-0378">Hydrolase</keyword>
<evidence type="ECO:0000259" key="9">
    <source>
        <dbReference type="PROSITE" id="PS51192"/>
    </source>
</evidence>
<dbReference type="PROSITE" id="PS51192">
    <property type="entry name" value="HELICASE_ATP_BIND_1"/>
    <property type="match status" value="1"/>
</dbReference>
<keyword evidence="5 7" id="KW-0694">RNA-binding</keyword>
<dbReference type="EC" id="3.6.4.13" evidence="7"/>
<evidence type="ECO:0000259" key="10">
    <source>
        <dbReference type="PROSITE" id="PS51193"/>
    </source>
</evidence>
<dbReference type="EMBL" id="KV453867">
    <property type="protein sequence ID" value="ODV83119.1"/>
    <property type="molecule type" value="Genomic_DNA"/>
</dbReference>
<accession>A0A1E4SUD8</accession>
<evidence type="ECO:0000256" key="1">
    <source>
        <dbReference type="ARBA" id="ARBA00022741"/>
    </source>
</evidence>
<protein>
    <recommendedName>
        <fullName evidence="7">ATP-dependent RNA helicase</fullName>
        <ecNumber evidence="7">3.6.4.13</ecNumber>
    </recommendedName>
</protein>
<evidence type="ECO:0000256" key="3">
    <source>
        <dbReference type="ARBA" id="ARBA00022806"/>
    </source>
</evidence>
<dbReference type="CDD" id="cd18787">
    <property type="entry name" value="SF2_C_DEAD"/>
    <property type="match status" value="1"/>
</dbReference>
<dbReference type="CDD" id="cd17956">
    <property type="entry name" value="DEADc_DDX51"/>
    <property type="match status" value="1"/>
</dbReference>
<evidence type="ECO:0000256" key="7">
    <source>
        <dbReference type="RuleBase" id="RU365068"/>
    </source>
</evidence>
<organism evidence="12 13">
    <name type="scientific">[Candida] arabinofermentans NRRL YB-2248</name>
    <dbReference type="NCBI Taxonomy" id="983967"/>
    <lineage>
        <taxon>Eukaryota</taxon>
        <taxon>Fungi</taxon>
        <taxon>Dikarya</taxon>
        <taxon>Ascomycota</taxon>
        <taxon>Saccharomycotina</taxon>
        <taxon>Pichiomycetes</taxon>
        <taxon>Pichiales</taxon>
        <taxon>Pichiaceae</taxon>
        <taxon>Ogataea</taxon>
        <taxon>Ogataea/Candida clade</taxon>
    </lineage>
</organism>
<keyword evidence="13" id="KW-1185">Reference proteome</keyword>
<dbReference type="GO" id="GO:0016787">
    <property type="term" value="F:hydrolase activity"/>
    <property type="evidence" value="ECO:0007669"/>
    <property type="project" value="UniProtKB-KW"/>
</dbReference>
<dbReference type="PANTHER" id="PTHR24031">
    <property type="entry name" value="RNA HELICASE"/>
    <property type="match status" value="1"/>
</dbReference>
<evidence type="ECO:0000313" key="12">
    <source>
        <dbReference type="EMBL" id="ODV83119.1"/>
    </source>
</evidence>
<dbReference type="InterPro" id="IPR014013">
    <property type="entry name" value="Helic_SF1/SF2_ATP-bd_DinG/Rad3"/>
</dbReference>
<dbReference type="InterPro" id="IPR014001">
    <property type="entry name" value="Helicase_ATP-bd"/>
</dbReference>
<dbReference type="SMART" id="SM00490">
    <property type="entry name" value="HELICc"/>
    <property type="match status" value="1"/>
</dbReference>
<evidence type="ECO:0000256" key="2">
    <source>
        <dbReference type="ARBA" id="ARBA00022801"/>
    </source>
</evidence>
<feature type="domain" description="Helicase C-terminal" evidence="11">
    <location>
        <begin position="317"/>
        <end position="497"/>
    </location>
</feature>
<dbReference type="SUPFAM" id="SSF52540">
    <property type="entry name" value="P-loop containing nucleoside triphosphate hydrolases"/>
    <property type="match status" value="1"/>
</dbReference>
<comment type="similarity">
    <text evidence="6">Belongs to the DEAD box helicase family.</text>
</comment>
<proteinExistence type="inferred from homology"/>
<name>A0A1E4SUD8_9ASCO</name>
<dbReference type="AlphaFoldDB" id="A0A1E4SUD8"/>
<evidence type="ECO:0000256" key="6">
    <source>
        <dbReference type="RuleBase" id="RU000492"/>
    </source>
</evidence>
<gene>
    <name evidence="12" type="ORF">CANARDRAFT_177906</name>
</gene>
<reference evidence="13" key="1">
    <citation type="submission" date="2016-04" db="EMBL/GenBank/DDBJ databases">
        <title>Comparative genomics of biotechnologically important yeasts.</title>
        <authorList>
            <consortium name="DOE Joint Genome Institute"/>
            <person name="Riley R."/>
            <person name="Haridas S."/>
            <person name="Wolfe K.H."/>
            <person name="Lopes M.R."/>
            <person name="Hittinger C.T."/>
            <person name="Goker M."/>
            <person name="Salamov A."/>
            <person name="Wisecaver J."/>
            <person name="Long T.M."/>
            <person name="Aerts A.L."/>
            <person name="Barry K."/>
            <person name="Choi C."/>
            <person name="Clum A."/>
            <person name="Coughlan A.Y."/>
            <person name="Deshpande S."/>
            <person name="Douglass A.P."/>
            <person name="Hanson S.J."/>
            <person name="Klenk H.-P."/>
            <person name="Labutti K."/>
            <person name="Lapidus A."/>
            <person name="Lindquist E."/>
            <person name="Lipzen A."/>
            <person name="Meier-Kolthoff J.P."/>
            <person name="Ohm R.A."/>
            <person name="Otillar R.P."/>
            <person name="Pangilinan J."/>
            <person name="Peng Y."/>
            <person name="Rokas A."/>
            <person name="Rosa C.A."/>
            <person name="Scheuner C."/>
            <person name="Sibirny A.A."/>
            <person name="Slot J.C."/>
            <person name="Stielow J.B."/>
            <person name="Sun H."/>
            <person name="Kurtzman C.P."/>
            <person name="Blackwell M."/>
            <person name="Grigoriev I.V."/>
            <person name="Jeffries T.W."/>
        </authorList>
    </citation>
    <scope>NUCLEOTIDE SEQUENCE [LARGE SCALE GENOMIC DNA]</scope>
    <source>
        <strain evidence="13">NRRL YB-2248</strain>
    </source>
</reference>
<dbReference type="PROSITE" id="PS51194">
    <property type="entry name" value="HELICASE_CTER"/>
    <property type="match status" value="1"/>
</dbReference>
<evidence type="ECO:0000256" key="8">
    <source>
        <dbReference type="SAM" id="MobiDB-lite"/>
    </source>
</evidence>
<evidence type="ECO:0000259" key="11">
    <source>
        <dbReference type="PROSITE" id="PS51194"/>
    </source>
</evidence>
<dbReference type="Pfam" id="PF00270">
    <property type="entry name" value="DEAD"/>
    <property type="match status" value="1"/>
</dbReference>
<dbReference type="Pfam" id="PF00271">
    <property type="entry name" value="Helicase_C"/>
    <property type="match status" value="1"/>
</dbReference>
<dbReference type="InterPro" id="IPR027417">
    <property type="entry name" value="P-loop_NTPase"/>
</dbReference>
<sequence>MGNQTKLQEAGLTKEESIDEQQEDIKDIAPLPQPKLPTDKNLYSNIHKNKNLNWLTTPQYHDTTTRKQFSDFKPNLNSQIINNLKDKFGIDSAFSVQVQVIEPLLQTIEQSKLTPIPIGDYLVNASTGSGKTLAYLIPIVQSLMNRVVPKLRCIILVPTKPLISQVYTNLLNLTKGINLNVMVFKTDLNLKDEYNKFQTIMPDILITTPGRLVDHITNHDVDLSQLRFLIIDEADRLLNQSFQNWCDLLISKLDSQQSYTNTNIYNNFKIKCSKLIFSATLTTDSEKLSHLKLFQPKLIVINDTDHLVNELYQLPINLDEFFIKVPEALSLYKPLILMNFLNDQHGYNDHGLIFTKSNESSIRLTRLLNILKEKFNIDLKIHSINSSLKNQERTKILKQFDNDGGLLISTDLISRGLNLESIKFVINYDLPLSTKEYIHRVGRTARANKHGNALTFCYGDGEFKWFKKLVYSGGVINRNKKLINEIQFVKQKTKNVEKKYDLCLKQLQSEV</sequence>
<keyword evidence="3 6" id="KW-0347">Helicase</keyword>
<dbReference type="InterPro" id="IPR001650">
    <property type="entry name" value="Helicase_C-like"/>
</dbReference>
<dbReference type="GO" id="GO:0005524">
    <property type="term" value="F:ATP binding"/>
    <property type="evidence" value="ECO:0007669"/>
    <property type="project" value="UniProtKB-UniRule"/>
</dbReference>
<comment type="domain">
    <text evidence="7">The Q motif is unique to and characteristic of the DEAD box family of RNA helicases and controls ATP binding and hydrolysis.</text>
</comment>
<dbReference type="InterPro" id="IPR000629">
    <property type="entry name" value="RNA-helicase_DEAD-box_CS"/>
</dbReference>
<feature type="domain" description="Helicase ATP-binding" evidence="10">
    <location>
        <begin position="83"/>
        <end position="404"/>
    </location>
</feature>
<dbReference type="Proteomes" id="UP000094801">
    <property type="component" value="Unassembled WGS sequence"/>
</dbReference>
<dbReference type="PROSITE" id="PS51193">
    <property type="entry name" value="HELICASE_ATP_BIND_2"/>
    <property type="match status" value="1"/>
</dbReference>
<dbReference type="GO" id="GO:0003723">
    <property type="term" value="F:RNA binding"/>
    <property type="evidence" value="ECO:0007669"/>
    <property type="project" value="UniProtKB-UniRule"/>
</dbReference>
<dbReference type="InterPro" id="IPR011545">
    <property type="entry name" value="DEAD/DEAH_box_helicase_dom"/>
</dbReference>
<dbReference type="OrthoDB" id="3370at2759"/>